<proteinExistence type="predicted"/>
<keyword evidence="2" id="KW-1185">Reference proteome</keyword>
<dbReference type="Proteomes" id="UP000726737">
    <property type="component" value="Unassembled WGS sequence"/>
</dbReference>
<name>A0A9P6PTV7_9FUNG</name>
<accession>A0A9P6PTV7</accession>
<dbReference type="OrthoDB" id="10266018at2759"/>
<evidence type="ECO:0000313" key="2">
    <source>
        <dbReference type="Proteomes" id="UP000726737"/>
    </source>
</evidence>
<protein>
    <submittedName>
        <fullName evidence="1">Uncharacterized protein</fullName>
    </submittedName>
</protein>
<dbReference type="AlphaFoldDB" id="A0A9P6PTV7"/>
<dbReference type="Gene3D" id="1.10.472.10">
    <property type="entry name" value="Cyclin-like"/>
    <property type="match status" value="2"/>
</dbReference>
<comment type="caution">
    <text evidence="1">The sequence shown here is derived from an EMBL/GenBank/DDBJ whole genome shotgun (WGS) entry which is preliminary data.</text>
</comment>
<gene>
    <name evidence="1" type="ORF">BG011_006343</name>
</gene>
<dbReference type="EMBL" id="JAAAJA010000456">
    <property type="protein sequence ID" value="KAG0253502.1"/>
    <property type="molecule type" value="Genomic_DNA"/>
</dbReference>
<sequence length="160" mass="18636">MSLDLTRMVSIGFYFATFFTYLDLGGFDYDTFKVAEFEFYLLEELEFYLIVYHPYRDLNLIAKELKLEESNLQTACMASKKGQHHPHHHHTPNIEGHGINNRNMVQWFADLNVEIEEIIEITQEILSLYGIWKDYSEESVPAMIQALMKPSAPPVSAQQQ</sequence>
<evidence type="ECO:0000313" key="1">
    <source>
        <dbReference type="EMBL" id="KAG0253502.1"/>
    </source>
</evidence>
<reference evidence="1" key="1">
    <citation type="journal article" date="2020" name="Fungal Divers.">
        <title>Resolving the Mortierellaceae phylogeny through synthesis of multi-gene phylogenetics and phylogenomics.</title>
        <authorList>
            <person name="Vandepol N."/>
            <person name="Liber J."/>
            <person name="Desiro A."/>
            <person name="Na H."/>
            <person name="Kennedy M."/>
            <person name="Barry K."/>
            <person name="Grigoriev I.V."/>
            <person name="Miller A.N."/>
            <person name="O'Donnell K."/>
            <person name="Stajich J.E."/>
            <person name="Bonito G."/>
        </authorList>
    </citation>
    <scope>NUCLEOTIDE SEQUENCE</scope>
    <source>
        <strain evidence="1">KOD948</strain>
    </source>
</reference>
<organism evidence="1 2">
    <name type="scientific">Mortierella polycephala</name>
    <dbReference type="NCBI Taxonomy" id="41804"/>
    <lineage>
        <taxon>Eukaryota</taxon>
        <taxon>Fungi</taxon>
        <taxon>Fungi incertae sedis</taxon>
        <taxon>Mucoromycota</taxon>
        <taxon>Mortierellomycotina</taxon>
        <taxon>Mortierellomycetes</taxon>
        <taxon>Mortierellales</taxon>
        <taxon>Mortierellaceae</taxon>
        <taxon>Mortierella</taxon>
    </lineage>
</organism>